<dbReference type="Pfam" id="PF03963">
    <property type="entry name" value="FlgD"/>
    <property type="match status" value="1"/>
</dbReference>
<evidence type="ECO:0000256" key="4">
    <source>
        <dbReference type="ARBA" id="ARBA00024746"/>
    </source>
</evidence>
<dbReference type="InterPro" id="IPR005648">
    <property type="entry name" value="FlgD"/>
</dbReference>
<dbReference type="STRING" id="98804.BTSPAZIEG_0227"/>
<dbReference type="EMBL" id="LN890285">
    <property type="protein sequence ID" value="CUR53199.1"/>
    <property type="molecule type" value="Genomic_DNA"/>
</dbReference>
<protein>
    <recommendedName>
        <fullName evidence="2">Basal-body rod modification protein FlgD</fullName>
    </recommendedName>
</protein>
<comment type="function">
    <text evidence="4">Required for flagellar hook formation. May act as a scaffolding protein.</text>
</comment>
<name>A0A170PBV7_BUCTT</name>
<reference evidence="6" key="1">
    <citation type="submission" date="2015-10" db="EMBL/GenBank/DDBJ databases">
        <authorList>
            <person name="Manzano-Marin A."/>
            <person name="Manzano-Marin A."/>
        </authorList>
    </citation>
    <scope>NUCLEOTIDE SEQUENCE [LARGE SCALE GENOMIC DNA]</scope>
    <source>
        <strain evidence="6">BTs</strain>
    </source>
</reference>
<accession>A0A170PBV7</accession>
<keyword evidence="3" id="KW-1005">Bacterial flagellum biogenesis</keyword>
<dbReference type="AlphaFoldDB" id="A0A170PBV7"/>
<sequence>MNFSNLKKIFQMYNKHINIVKKKKFLKNKNTIRTQLNFLKILSSELKNQDPTQPVKNSQLISQITQMQINDRIQKIHYNTEKILKCIQSNSLSNLLNTKNKQTLFNNNQDNNIKKKKFQFF</sequence>
<dbReference type="GO" id="GO:0044781">
    <property type="term" value="P:bacterial-type flagellum organization"/>
    <property type="evidence" value="ECO:0007669"/>
    <property type="project" value="UniProtKB-KW"/>
</dbReference>
<evidence type="ECO:0000313" key="6">
    <source>
        <dbReference type="Proteomes" id="UP000243633"/>
    </source>
</evidence>
<organism evidence="5 6">
    <name type="scientific">Buchnera aphidicola subsp. Tuberolachnus salignus</name>
    <dbReference type="NCBI Taxonomy" id="98804"/>
    <lineage>
        <taxon>Bacteria</taxon>
        <taxon>Pseudomonadati</taxon>
        <taxon>Pseudomonadota</taxon>
        <taxon>Gammaproteobacteria</taxon>
        <taxon>Enterobacterales</taxon>
        <taxon>Erwiniaceae</taxon>
        <taxon>Buchnera</taxon>
    </lineage>
</organism>
<comment type="similarity">
    <text evidence="1">Belongs to the FlgD family.</text>
</comment>
<dbReference type="PATRIC" id="fig|98804.3.peg.214"/>
<dbReference type="OrthoDB" id="9785233at2"/>
<proteinExistence type="inferred from homology"/>
<evidence type="ECO:0000256" key="2">
    <source>
        <dbReference type="ARBA" id="ARBA00016013"/>
    </source>
</evidence>
<dbReference type="RefSeq" id="WP_075472640.1">
    <property type="nucleotide sequence ID" value="NZ_CP135003.1"/>
</dbReference>
<dbReference type="Proteomes" id="UP000243633">
    <property type="component" value="Chromosome 1"/>
</dbReference>
<evidence type="ECO:0000256" key="3">
    <source>
        <dbReference type="ARBA" id="ARBA00022795"/>
    </source>
</evidence>
<evidence type="ECO:0000256" key="1">
    <source>
        <dbReference type="ARBA" id="ARBA00010577"/>
    </source>
</evidence>
<evidence type="ECO:0000313" key="5">
    <source>
        <dbReference type="EMBL" id="CUR53199.1"/>
    </source>
</evidence>
<gene>
    <name evidence="5" type="primary">flgD</name>
    <name evidence="5" type="ORF">BTSPAZIEG_0227</name>
</gene>
<keyword evidence="6" id="KW-1185">Reference proteome</keyword>